<evidence type="ECO:0000259" key="6">
    <source>
        <dbReference type="PROSITE" id="PS50811"/>
    </source>
</evidence>
<name>S8EEW1_9LAMI</name>
<evidence type="ECO:0000256" key="3">
    <source>
        <dbReference type="ARBA" id="ARBA00023125"/>
    </source>
</evidence>
<comment type="caution">
    <text evidence="7">The sequence shown here is derived from an EMBL/GenBank/DDBJ whole genome shotgun (WGS) entry which is preliminary data.</text>
</comment>
<dbReference type="PANTHER" id="PTHR31221:SF334">
    <property type="entry name" value="WRKY TRANSCRIPTION FACTOR 57-RELATED"/>
    <property type="match status" value="1"/>
</dbReference>
<dbReference type="PROSITE" id="PS50811">
    <property type="entry name" value="WRKY"/>
    <property type="match status" value="1"/>
</dbReference>
<gene>
    <name evidence="7" type="ORF">M569_03664</name>
</gene>
<evidence type="ECO:0000256" key="4">
    <source>
        <dbReference type="ARBA" id="ARBA00023163"/>
    </source>
</evidence>
<dbReference type="InterPro" id="IPR003657">
    <property type="entry name" value="WRKY_dom"/>
</dbReference>
<evidence type="ECO:0000256" key="5">
    <source>
        <dbReference type="ARBA" id="ARBA00023242"/>
    </source>
</evidence>
<keyword evidence="4" id="KW-0804">Transcription</keyword>
<dbReference type="SUPFAM" id="SSF118290">
    <property type="entry name" value="WRKY DNA-binding domain"/>
    <property type="match status" value="1"/>
</dbReference>
<comment type="subcellular location">
    <subcellularLocation>
        <location evidence="1">Nucleus</location>
    </subcellularLocation>
</comment>
<dbReference type="Pfam" id="PF03106">
    <property type="entry name" value="WRKY"/>
    <property type="match status" value="1"/>
</dbReference>
<keyword evidence="3" id="KW-0238">DNA-binding</keyword>
<dbReference type="GO" id="GO:0005634">
    <property type="term" value="C:nucleus"/>
    <property type="evidence" value="ECO:0007669"/>
    <property type="project" value="UniProtKB-SubCell"/>
</dbReference>
<evidence type="ECO:0000256" key="1">
    <source>
        <dbReference type="ARBA" id="ARBA00004123"/>
    </source>
</evidence>
<dbReference type="FunFam" id="2.20.25.80:FF:000003">
    <property type="entry name" value="WRKY transcription factor 57"/>
    <property type="match status" value="1"/>
</dbReference>
<dbReference type="InterPro" id="IPR036576">
    <property type="entry name" value="WRKY_dom_sf"/>
</dbReference>
<evidence type="ECO:0000313" key="8">
    <source>
        <dbReference type="Proteomes" id="UP000015453"/>
    </source>
</evidence>
<keyword evidence="5" id="KW-0539">Nucleus</keyword>
<sequence>MEVDKEDPGDYSPAVDGDGRTFRESFFGFKEAGLLGELIWNHPSPRGGRFIDDFSGDFHSFVDPPTASNHSVSSDNSTTACNTAIATTDPQSIVVKKAKGKAQKRSSHQPRYSFVTESQVEQLEDGYRWRKYGQKPVKNSPFPRSYFRCTNSSCEVKKRVERSWQNPSLVITTYEGRHTHYSQPPPPT</sequence>
<dbReference type="OrthoDB" id="693960at2759"/>
<keyword evidence="8" id="KW-1185">Reference proteome</keyword>
<accession>S8EEW1</accession>
<dbReference type="SMART" id="SM00774">
    <property type="entry name" value="WRKY"/>
    <property type="match status" value="1"/>
</dbReference>
<dbReference type="InterPro" id="IPR044810">
    <property type="entry name" value="WRKY_plant"/>
</dbReference>
<feature type="domain" description="WRKY" evidence="6">
    <location>
        <begin position="118"/>
        <end position="183"/>
    </location>
</feature>
<dbReference type="PANTHER" id="PTHR31221">
    <property type="entry name" value="WRKY TRANSCRIPTION FACTOR PROTEIN 1-RELATED"/>
    <property type="match status" value="1"/>
</dbReference>
<dbReference type="Proteomes" id="UP000015453">
    <property type="component" value="Unassembled WGS sequence"/>
</dbReference>
<keyword evidence="2" id="KW-0805">Transcription regulation</keyword>
<evidence type="ECO:0000256" key="2">
    <source>
        <dbReference type="ARBA" id="ARBA00023015"/>
    </source>
</evidence>
<dbReference type="AlphaFoldDB" id="S8EEW1"/>
<reference evidence="7 8" key="1">
    <citation type="journal article" date="2013" name="BMC Genomics">
        <title>The miniature genome of a carnivorous plant Genlisea aurea contains a low number of genes and short non-coding sequences.</title>
        <authorList>
            <person name="Leushkin E.V."/>
            <person name="Sutormin R.A."/>
            <person name="Nabieva E.R."/>
            <person name="Penin A.A."/>
            <person name="Kondrashov A.S."/>
            <person name="Logacheva M.D."/>
        </authorList>
    </citation>
    <scope>NUCLEOTIDE SEQUENCE [LARGE SCALE GENOMIC DNA]</scope>
</reference>
<protein>
    <recommendedName>
        <fullName evidence="6">WRKY domain-containing protein</fullName>
    </recommendedName>
</protein>
<organism evidence="7 8">
    <name type="scientific">Genlisea aurea</name>
    <dbReference type="NCBI Taxonomy" id="192259"/>
    <lineage>
        <taxon>Eukaryota</taxon>
        <taxon>Viridiplantae</taxon>
        <taxon>Streptophyta</taxon>
        <taxon>Embryophyta</taxon>
        <taxon>Tracheophyta</taxon>
        <taxon>Spermatophyta</taxon>
        <taxon>Magnoliopsida</taxon>
        <taxon>eudicotyledons</taxon>
        <taxon>Gunneridae</taxon>
        <taxon>Pentapetalae</taxon>
        <taxon>asterids</taxon>
        <taxon>lamiids</taxon>
        <taxon>Lamiales</taxon>
        <taxon>Lentibulariaceae</taxon>
        <taxon>Genlisea</taxon>
    </lineage>
</organism>
<dbReference type="GO" id="GO:0003700">
    <property type="term" value="F:DNA-binding transcription factor activity"/>
    <property type="evidence" value="ECO:0007669"/>
    <property type="project" value="InterPro"/>
</dbReference>
<dbReference type="GO" id="GO:0043565">
    <property type="term" value="F:sequence-specific DNA binding"/>
    <property type="evidence" value="ECO:0007669"/>
    <property type="project" value="InterPro"/>
</dbReference>
<dbReference type="EMBL" id="AUSU01001407">
    <property type="protein sequence ID" value="EPS71097.1"/>
    <property type="molecule type" value="Genomic_DNA"/>
</dbReference>
<evidence type="ECO:0000313" key="7">
    <source>
        <dbReference type="EMBL" id="EPS71097.1"/>
    </source>
</evidence>
<dbReference type="Gene3D" id="2.20.25.80">
    <property type="entry name" value="WRKY domain"/>
    <property type="match status" value="1"/>
</dbReference>
<proteinExistence type="predicted"/>